<sequence length="187" mass="19754">MDDFDDIVKHGSKHYHQQQTNDEATDRSPIVIVVNANHGPGNLILESSPSPGGNSEASSSTVSSGVSNGSTSLFVTAKHIQISQALLELAKTNGALLDSSWYLVLNTMQQLVWMLGLKSAPAITTSSSKPLSTDTQTTTASMSLDTSFFENSNTPAVSTQGGAAVSKVVAKLPILSQTLSDIFEQTR</sequence>
<name>A0A0R3T4M0_RODNA</name>
<evidence type="ECO:0000256" key="1">
    <source>
        <dbReference type="SAM" id="MobiDB-lite"/>
    </source>
</evidence>
<proteinExistence type="predicted"/>
<feature type="region of interest" description="Disordered" evidence="1">
    <location>
        <begin position="41"/>
        <end position="63"/>
    </location>
</feature>
<keyword evidence="3" id="KW-1185">Reference proteome</keyword>
<accession>A0A0R3T4M0</accession>
<reference evidence="4" key="1">
    <citation type="submission" date="2017-02" db="UniProtKB">
        <authorList>
            <consortium name="WormBaseParasite"/>
        </authorList>
    </citation>
    <scope>IDENTIFICATION</scope>
</reference>
<protein>
    <submittedName>
        <fullName evidence="2 4">Uncharacterized protein</fullName>
    </submittedName>
</protein>
<dbReference type="Proteomes" id="UP000278807">
    <property type="component" value="Unassembled WGS sequence"/>
</dbReference>
<organism evidence="4">
    <name type="scientific">Rodentolepis nana</name>
    <name type="common">Dwarf tapeworm</name>
    <name type="synonym">Hymenolepis nana</name>
    <dbReference type="NCBI Taxonomy" id="102285"/>
    <lineage>
        <taxon>Eukaryota</taxon>
        <taxon>Metazoa</taxon>
        <taxon>Spiralia</taxon>
        <taxon>Lophotrochozoa</taxon>
        <taxon>Platyhelminthes</taxon>
        <taxon>Cestoda</taxon>
        <taxon>Eucestoda</taxon>
        <taxon>Cyclophyllidea</taxon>
        <taxon>Hymenolepididae</taxon>
        <taxon>Rodentolepis</taxon>
    </lineage>
</organism>
<dbReference type="WBParaSite" id="HNAJ_0000200801-mRNA-1">
    <property type="protein sequence ID" value="HNAJ_0000200801-mRNA-1"/>
    <property type="gene ID" value="HNAJ_0000200801"/>
</dbReference>
<reference evidence="2 3" key="2">
    <citation type="submission" date="2018-11" db="EMBL/GenBank/DDBJ databases">
        <authorList>
            <consortium name="Pathogen Informatics"/>
        </authorList>
    </citation>
    <scope>NUCLEOTIDE SEQUENCE [LARGE SCALE GENOMIC DNA]</scope>
</reference>
<evidence type="ECO:0000313" key="3">
    <source>
        <dbReference type="Proteomes" id="UP000278807"/>
    </source>
</evidence>
<dbReference type="OrthoDB" id="294853at2759"/>
<dbReference type="EMBL" id="UZAE01000891">
    <property type="protein sequence ID" value="VDN97866.1"/>
    <property type="molecule type" value="Genomic_DNA"/>
</dbReference>
<gene>
    <name evidence="2" type="ORF">HNAJ_LOCUS2007</name>
</gene>
<evidence type="ECO:0000313" key="2">
    <source>
        <dbReference type="EMBL" id="VDN97866.1"/>
    </source>
</evidence>
<dbReference type="STRING" id="102285.A0A0R3T4M0"/>
<evidence type="ECO:0000313" key="4">
    <source>
        <dbReference type="WBParaSite" id="HNAJ_0000200801-mRNA-1"/>
    </source>
</evidence>
<feature type="compositionally biased region" description="Low complexity" evidence="1">
    <location>
        <begin position="52"/>
        <end position="63"/>
    </location>
</feature>
<feature type="region of interest" description="Disordered" evidence="1">
    <location>
        <begin position="1"/>
        <end position="27"/>
    </location>
</feature>
<dbReference type="AlphaFoldDB" id="A0A0R3T4M0"/>